<dbReference type="Proteomes" id="UP000183832">
    <property type="component" value="Unassembled WGS sequence"/>
</dbReference>
<evidence type="ECO:0000313" key="1">
    <source>
        <dbReference type="EMBL" id="CRK98260.1"/>
    </source>
</evidence>
<gene>
    <name evidence="1" type="ORF">CLUMA_CG011622</name>
</gene>
<protein>
    <submittedName>
        <fullName evidence="1">CLUMA_CG011622, isoform A</fullName>
    </submittedName>
</protein>
<organism evidence="1 2">
    <name type="scientific">Clunio marinus</name>
    <dbReference type="NCBI Taxonomy" id="568069"/>
    <lineage>
        <taxon>Eukaryota</taxon>
        <taxon>Metazoa</taxon>
        <taxon>Ecdysozoa</taxon>
        <taxon>Arthropoda</taxon>
        <taxon>Hexapoda</taxon>
        <taxon>Insecta</taxon>
        <taxon>Pterygota</taxon>
        <taxon>Neoptera</taxon>
        <taxon>Endopterygota</taxon>
        <taxon>Diptera</taxon>
        <taxon>Nematocera</taxon>
        <taxon>Chironomoidea</taxon>
        <taxon>Chironomidae</taxon>
        <taxon>Clunio</taxon>
    </lineage>
</organism>
<proteinExistence type="predicted"/>
<keyword evidence="2" id="KW-1185">Reference proteome</keyword>
<evidence type="ECO:0000313" key="2">
    <source>
        <dbReference type="Proteomes" id="UP000183832"/>
    </source>
</evidence>
<sequence length="69" mass="8298">MKSQNLPFQRFRQLFFSQIQWDSTSVCDRFIINFYRHHAKYVNLNTNRTQHVGQVKALSKNNKTHTSIK</sequence>
<dbReference type="AlphaFoldDB" id="A0A1J1IFD3"/>
<reference evidence="1 2" key="1">
    <citation type="submission" date="2015-04" db="EMBL/GenBank/DDBJ databases">
        <authorList>
            <person name="Syromyatnikov M.Y."/>
            <person name="Popov V.N."/>
        </authorList>
    </citation>
    <scope>NUCLEOTIDE SEQUENCE [LARGE SCALE GENOMIC DNA]</scope>
</reference>
<dbReference type="EMBL" id="CVRI01000047">
    <property type="protein sequence ID" value="CRK98260.1"/>
    <property type="molecule type" value="Genomic_DNA"/>
</dbReference>
<accession>A0A1J1IFD3</accession>
<name>A0A1J1IFD3_9DIPT</name>